<evidence type="ECO:0000256" key="6">
    <source>
        <dbReference type="PROSITE-ProRule" id="PRU00169"/>
    </source>
</evidence>
<evidence type="ECO:0000313" key="11">
    <source>
        <dbReference type="Proteomes" id="UP001182556"/>
    </source>
</evidence>
<dbReference type="Pfam" id="PF00512">
    <property type="entry name" value="HisKA"/>
    <property type="match status" value="1"/>
</dbReference>
<dbReference type="CDD" id="cd00082">
    <property type="entry name" value="HisKA"/>
    <property type="match status" value="1"/>
</dbReference>
<dbReference type="SMART" id="SM00448">
    <property type="entry name" value="REC"/>
    <property type="match status" value="1"/>
</dbReference>
<dbReference type="PROSITE" id="PS50109">
    <property type="entry name" value="HIS_KIN"/>
    <property type="match status" value="1"/>
</dbReference>
<dbReference type="EMBL" id="JAODAN010000005">
    <property type="protein sequence ID" value="KAK1924322.1"/>
    <property type="molecule type" value="Genomic_DNA"/>
</dbReference>
<dbReference type="FunFam" id="3.30.450.40:FF:000057">
    <property type="entry name" value="Two-component system sensor molecule"/>
    <property type="match status" value="1"/>
</dbReference>
<dbReference type="SUPFAM" id="SSF55781">
    <property type="entry name" value="GAF domain-like"/>
    <property type="match status" value="1"/>
</dbReference>
<dbReference type="InterPro" id="IPR004358">
    <property type="entry name" value="Sig_transdc_His_kin-like_C"/>
</dbReference>
<feature type="region of interest" description="Disordered" evidence="7">
    <location>
        <begin position="53"/>
        <end position="158"/>
    </location>
</feature>
<dbReference type="Pfam" id="PF00072">
    <property type="entry name" value="Response_reg"/>
    <property type="match status" value="1"/>
</dbReference>
<dbReference type="InterPro" id="IPR036890">
    <property type="entry name" value="HATPase_C_sf"/>
</dbReference>
<keyword evidence="3 6" id="KW-0597">Phosphoprotein</keyword>
<feature type="compositionally biased region" description="Basic and acidic residues" evidence="7">
    <location>
        <begin position="1373"/>
        <end position="1383"/>
    </location>
</feature>
<evidence type="ECO:0000259" key="8">
    <source>
        <dbReference type="PROSITE" id="PS50109"/>
    </source>
</evidence>
<dbReference type="PRINTS" id="PR00344">
    <property type="entry name" value="BCTRLSENSOR"/>
</dbReference>
<feature type="compositionally biased region" description="Basic residues" evidence="7">
    <location>
        <begin position="252"/>
        <end position="263"/>
    </location>
</feature>
<dbReference type="GO" id="GO:0005886">
    <property type="term" value="C:plasma membrane"/>
    <property type="evidence" value="ECO:0007669"/>
    <property type="project" value="TreeGrafter"/>
</dbReference>
<feature type="region of interest" description="Disordered" evidence="7">
    <location>
        <begin position="427"/>
        <end position="459"/>
    </location>
</feature>
<feature type="compositionally biased region" description="Polar residues" evidence="7">
    <location>
        <begin position="80"/>
        <end position="95"/>
    </location>
</feature>
<dbReference type="PANTHER" id="PTHR43047">
    <property type="entry name" value="TWO-COMPONENT HISTIDINE PROTEIN KINASE"/>
    <property type="match status" value="1"/>
</dbReference>
<evidence type="ECO:0000256" key="2">
    <source>
        <dbReference type="ARBA" id="ARBA00012438"/>
    </source>
</evidence>
<feature type="region of interest" description="Disordered" evidence="7">
    <location>
        <begin position="1"/>
        <end position="20"/>
    </location>
</feature>
<dbReference type="GO" id="GO:0009927">
    <property type="term" value="F:histidine phosphotransfer kinase activity"/>
    <property type="evidence" value="ECO:0007669"/>
    <property type="project" value="TreeGrafter"/>
</dbReference>
<feature type="region of interest" description="Disordered" evidence="7">
    <location>
        <begin position="487"/>
        <end position="531"/>
    </location>
</feature>
<dbReference type="GO" id="GO:0000155">
    <property type="term" value="F:phosphorelay sensor kinase activity"/>
    <property type="evidence" value="ECO:0007669"/>
    <property type="project" value="InterPro"/>
</dbReference>
<feature type="domain" description="Histidine kinase" evidence="8">
    <location>
        <begin position="942"/>
        <end position="1202"/>
    </location>
</feature>
<feature type="region of interest" description="Disordered" evidence="7">
    <location>
        <begin position="182"/>
        <end position="215"/>
    </location>
</feature>
<dbReference type="Gene3D" id="1.10.287.130">
    <property type="match status" value="1"/>
</dbReference>
<dbReference type="Proteomes" id="UP001182556">
    <property type="component" value="Unassembled WGS sequence"/>
</dbReference>
<feature type="compositionally biased region" description="Low complexity" evidence="7">
    <location>
        <begin position="100"/>
        <end position="118"/>
    </location>
</feature>
<dbReference type="EC" id="2.7.13.3" evidence="2"/>
<dbReference type="PROSITE" id="PS50110">
    <property type="entry name" value="RESPONSE_REGULATORY"/>
    <property type="match status" value="1"/>
</dbReference>
<dbReference type="Gene3D" id="3.40.50.2300">
    <property type="match status" value="1"/>
</dbReference>
<dbReference type="SMART" id="SM00388">
    <property type="entry name" value="HisKA"/>
    <property type="match status" value="1"/>
</dbReference>
<evidence type="ECO:0000256" key="7">
    <source>
        <dbReference type="SAM" id="MobiDB-lite"/>
    </source>
</evidence>
<name>A0AAD9CZH1_PAPLA</name>
<sequence length="1624" mass="175673">MSEPKDDGTAPISASASKPVTVPAVVHSSAAFLHHLHTDPSSHHITLSASLNRNSASAPNKSPRSIHIPLEPTVVERNKPTGTPRTLSTPSSLHGDSTAGPSSLRSLSRSSSSRGRPSTAPSDHGPSPTPPGSFSPDLTSSAEDEHVDSSHEDLPQLLSGSDSCIGAFMATQAEVEGHMNLASDRLSPGSHSVLLGSSGQLGSGPAHQDSSQGAPVEQLGWKTFAKSYAHGLFDPNRTPNPPKPSSSSAGHFRNHTSPGKRYRPSAIVQPRADTVTSASSAGTMSSDSSIATISTHASSAPSIQEKTSPPHSASALPSKFKALELDDLPAKSSSTFAKPNKLVLPSYSLAAATVRVASSALRGSDFAPLGMPSPERELVDPMASVVSNDTAAKESPSSDPAIGRYPLSRSMSSAVVAGSHQTFLPTIQASPVSTPNDTSHKGKGRAMERPPNRGGVIPSRIPAATAPIEKVSEAESSLDYFGTVSAPHYDRQHSTTSHSSSSQTATERGTPAVHRAPSPEIPSSKNSPEFELPDLAYPQEIGPIYESVGWLPAPVPPQELERRKALYRFGILHTAKDINFDRIAHMAKLVFSTKIVLIALTDVDTQWHKSQSGLGVDEAKRISSFCSHTLLSKSDEPFVVLDTHLDWRFAKNPQVVGAPYIRFYAGAPLRTAEGYNLGSLCIIDDKPRTEFPPRSRLILKEFAAVTMREMELWRDKLQLRIRDRIQTSMERFTRECLEMDANSASNAEAAAKMDQVYSRAAQLVCSTLDLDGCFILDISQFEMTEVETAEGKETMFRADPYFTETQSPVLERSDSYGPVNPFPVLATTPNKVPTRPLTSMEHEKMSTFLRDHRDGRIFETVAPSWIRYMFPSALRYGMVVPVYGVDQQPFAMICAYTCNKSKQYLEGYELQFLRAIGVIILSAVLRRRMVLADKTKSILISSVSHELRTPLHGILAAAELLSDTDLDANQQSFLKTVQTCGNSLIETVNHVLDFTKLSGSAQSAGQVKLARVNLASLVESTVEGCWIGQRARFFHGDSDIGSFYAPPAPAGLIPRQQRDSVGAKLAHVETVIDIAQREKGWMVRCERGGLRRVLMNLVGNSLKFTKDGYVQITLRELPHPPGSRKIPVEMAVIDTGKGIGKDFLKEHLFHPFSQENPLQTGTGLGLAIVNSIVRSDSVNGKVDVWSSEGMGTEIRVSFEVEVVEDDDDASSTSSVVSVNPALGRGHSVSFMGFSHEHRGHMLSLEVLSSYVAAWQFELDDQANGDILVINEDEQLLESVLDSGRPVIFITTGRHGDAASLRETMIRNGGSCQIMYKPIGPSALRSTLSQAVRVLEDQPHNPKTPTAVEDADRPAMSRGSSGQSQESNSTVSELSHKKFEKSDPRAPLYRRRSEENEAQKRPSMAPRGITYHATPGARRLPVEDNAANANGSPQPGSPTSTISTISLADGGVMLKSAAVPVDGARRERAPRVLVVEDNVINRRVLGAFLKKRGMEYTEAVDGQAGVEVFANSPPNYWDVILMDISMPVMNGHEATRAIRKIEASRKNSVDVPVVPPPGSPIKLPSPRVVQSRVKIFALTGLATTDDKREAFGSGVDGYLVKPVSLKSLGLVFQSECSCKGMRDRV</sequence>
<dbReference type="InterPro" id="IPR003594">
    <property type="entry name" value="HATPase_dom"/>
</dbReference>
<feature type="compositionally biased region" description="Polar residues" evidence="7">
    <location>
        <begin position="1357"/>
        <end position="1372"/>
    </location>
</feature>
<feature type="compositionally biased region" description="Low complexity" evidence="7">
    <location>
        <begin position="494"/>
        <end position="504"/>
    </location>
</feature>
<feature type="compositionally biased region" description="Basic and acidic residues" evidence="7">
    <location>
        <begin position="1390"/>
        <end position="1399"/>
    </location>
</feature>
<dbReference type="InterPro" id="IPR003018">
    <property type="entry name" value="GAF"/>
</dbReference>
<evidence type="ECO:0000313" key="10">
    <source>
        <dbReference type="EMBL" id="KAK1924322.1"/>
    </source>
</evidence>
<feature type="region of interest" description="Disordered" evidence="7">
    <location>
        <begin position="1335"/>
        <end position="1410"/>
    </location>
</feature>
<dbReference type="Pfam" id="PF02518">
    <property type="entry name" value="HATPase_c"/>
    <property type="match status" value="1"/>
</dbReference>
<dbReference type="Pfam" id="PF01590">
    <property type="entry name" value="GAF"/>
    <property type="match status" value="1"/>
</dbReference>
<organism evidence="10 11">
    <name type="scientific">Papiliotrema laurentii</name>
    <name type="common">Cryptococcus laurentii</name>
    <dbReference type="NCBI Taxonomy" id="5418"/>
    <lineage>
        <taxon>Eukaryota</taxon>
        <taxon>Fungi</taxon>
        <taxon>Dikarya</taxon>
        <taxon>Basidiomycota</taxon>
        <taxon>Agaricomycotina</taxon>
        <taxon>Tremellomycetes</taxon>
        <taxon>Tremellales</taxon>
        <taxon>Rhynchogastremaceae</taxon>
        <taxon>Papiliotrema</taxon>
    </lineage>
</organism>
<feature type="compositionally biased region" description="Polar residues" evidence="7">
    <location>
        <begin position="427"/>
        <end position="437"/>
    </location>
</feature>
<dbReference type="SUPFAM" id="SSF52172">
    <property type="entry name" value="CheY-like"/>
    <property type="match status" value="1"/>
</dbReference>
<dbReference type="InterPro" id="IPR001789">
    <property type="entry name" value="Sig_transdc_resp-reg_receiver"/>
</dbReference>
<evidence type="ECO:0000256" key="3">
    <source>
        <dbReference type="ARBA" id="ARBA00022553"/>
    </source>
</evidence>
<evidence type="ECO:0000256" key="5">
    <source>
        <dbReference type="ARBA" id="ARBA00022777"/>
    </source>
</evidence>
<dbReference type="SMART" id="SM00387">
    <property type="entry name" value="HATPase_c"/>
    <property type="match status" value="1"/>
</dbReference>
<feature type="domain" description="Response regulatory" evidence="9">
    <location>
        <begin position="1470"/>
        <end position="1615"/>
    </location>
</feature>
<feature type="region of interest" description="Disordered" evidence="7">
    <location>
        <begin position="232"/>
        <end position="315"/>
    </location>
</feature>
<dbReference type="InterPro" id="IPR029016">
    <property type="entry name" value="GAF-like_dom_sf"/>
</dbReference>
<feature type="compositionally biased region" description="Low complexity" evidence="7">
    <location>
        <begin position="186"/>
        <end position="204"/>
    </location>
</feature>
<dbReference type="SUPFAM" id="SSF47384">
    <property type="entry name" value="Homodimeric domain of signal transducing histidine kinase"/>
    <property type="match status" value="1"/>
</dbReference>
<dbReference type="Gene3D" id="3.30.565.10">
    <property type="entry name" value="Histidine kinase-like ATPase, C-terminal domain"/>
    <property type="match status" value="1"/>
</dbReference>
<dbReference type="InterPro" id="IPR003661">
    <property type="entry name" value="HisK_dim/P_dom"/>
</dbReference>
<feature type="compositionally biased region" description="Low complexity" evidence="7">
    <location>
        <begin position="274"/>
        <end position="303"/>
    </location>
</feature>
<feature type="modified residue" description="4-aspartylphosphate" evidence="6">
    <location>
        <position position="1522"/>
    </location>
</feature>
<dbReference type="Gene3D" id="3.30.450.40">
    <property type="match status" value="1"/>
</dbReference>
<keyword evidence="11" id="KW-1185">Reference proteome</keyword>
<dbReference type="CDD" id="cd17546">
    <property type="entry name" value="REC_hyHK_CKI1_RcsC-like"/>
    <property type="match status" value="1"/>
</dbReference>
<reference evidence="10" key="1">
    <citation type="submission" date="2023-02" db="EMBL/GenBank/DDBJ databases">
        <title>Identification and recombinant expression of a fungal hydrolase from Papiliotrema laurentii that hydrolyzes apple cutin and clears colloidal polyester polyurethane.</title>
        <authorList>
            <consortium name="DOE Joint Genome Institute"/>
            <person name="Roman V.A."/>
            <person name="Bojanowski C."/>
            <person name="Crable B.R."/>
            <person name="Wagner D.N."/>
            <person name="Hung C.S."/>
            <person name="Nadeau L.J."/>
            <person name="Schratz L."/>
            <person name="Haridas S."/>
            <person name="Pangilinan J."/>
            <person name="Lipzen A."/>
            <person name="Na H."/>
            <person name="Yan M."/>
            <person name="Ng V."/>
            <person name="Grigoriev I.V."/>
            <person name="Spatafora J.W."/>
            <person name="Barlow D."/>
            <person name="Biffinger J."/>
            <person name="Kelley-Loughnane N."/>
            <person name="Varaljay V.A."/>
            <person name="Crookes-Goodson W.J."/>
        </authorList>
    </citation>
    <scope>NUCLEOTIDE SEQUENCE</scope>
    <source>
        <strain evidence="10">5307AH</strain>
    </source>
</reference>
<dbReference type="FunFam" id="1.10.287.130:FF:000023">
    <property type="entry name" value="Sensor histidine kinase/response regulator, putative"/>
    <property type="match status" value="1"/>
</dbReference>
<keyword evidence="5" id="KW-0418">Kinase</keyword>
<comment type="caution">
    <text evidence="10">The sequence shown here is derived from an EMBL/GenBank/DDBJ whole genome shotgun (WGS) entry which is preliminary data.</text>
</comment>
<feature type="compositionally biased region" description="Basic and acidic residues" evidence="7">
    <location>
        <begin position="143"/>
        <end position="154"/>
    </location>
</feature>
<comment type="catalytic activity">
    <reaction evidence="1">
        <text>ATP + protein L-histidine = ADP + protein N-phospho-L-histidine.</text>
        <dbReference type="EC" id="2.7.13.3"/>
    </reaction>
</comment>
<evidence type="ECO:0000259" key="9">
    <source>
        <dbReference type="PROSITE" id="PS50110"/>
    </source>
</evidence>
<dbReference type="InterPro" id="IPR005467">
    <property type="entry name" value="His_kinase_dom"/>
</dbReference>
<gene>
    <name evidence="10" type="ORF">DB88DRAFT_463888</name>
</gene>
<dbReference type="SUPFAM" id="SSF55874">
    <property type="entry name" value="ATPase domain of HSP90 chaperone/DNA topoisomerase II/histidine kinase"/>
    <property type="match status" value="1"/>
</dbReference>
<keyword evidence="4" id="KW-0808">Transferase</keyword>
<evidence type="ECO:0000256" key="4">
    <source>
        <dbReference type="ARBA" id="ARBA00022679"/>
    </source>
</evidence>
<evidence type="ECO:0000256" key="1">
    <source>
        <dbReference type="ARBA" id="ARBA00000085"/>
    </source>
</evidence>
<protein>
    <recommendedName>
        <fullName evidence="2">histidine kinase</fullName>
        <ecNumber evidence="2">2.7.13.3</ecNumber>
    </recommendedName>
</protein>
<proteinExistence type="predicted"/>
<dbReference type="InterPro" id="IPR036097">
    <property type="entry name" value="HisK_dim/P_sf"/>
</dbReference>
<dbReference type="PANTHER" id="PTHR43047:SF72">
    <property type="entry name" value="OSMOSENSING HISTIDINE PROTEIN KINASE SLN1"/>
    <property type="match status" value="1"/>
</dbReference>
<dbReference type="InterPro" id="IPR011006">
    <property type="entry name" value="CheY-like_superfamily"/>
</dbReference>
<accession>A0AAD9CZH1</accession>